<evidence type="ECO:0000313" key="2">
    <source>
        <dbReference type="Proteomes" id="UP001238088"/>
    </source>
</evidence>
<protein>
    <submittedName>
        <fullName evidence="1">Ion transporter superfamily protein YfcC</fullName>
    </submittedName>
</protein>
<organism evidence="1 2">
    <name type="scientific">Cytobacillus purgationiresistens</name>
    <dbReference type="NCBI Taxonomy" id="863449"/>
    <lineage>
        <taxon>Bacteria</taxon>
        <taxon>Bacillati</taxon>
        <taxon>Bacillota</taxon>
        <taxon>Bacilli</taxon>
        <taxon>Bacillales</taxon>
        <taxon>Bacillaceae</taxon>
        <taxon>Cytobacillus</taxon>
    </lineage>
</organism>
<reference evidence="1 2" key="1">
    <citation type="submission" date="2023-07" db="EMBL/GenBank/DDBJ databases">
        <title>Genomic Encyclopedia of Type Strains, Phase IV (KMG-IV): sequencing the most valuable type-strain genomes for metagenomic binning, comparative biology and taxonomic classification.</title>
        <authorList>
            <person name="Goeker M."/>
        </authorList>
    </citation>
    <scope>NUCLEOTIDE SEQUENCE [LARGE SCALE GENOMIC DNA]</scope>
    <source>
        <strain evidence="1 2">DSM 23494</strain>
    </source>
</reference>
<dbReference type="RefSeq" id="WP_307470856.1">
    <property type="nucleotide sequence ID" value="NZ_JAUSUB010000001.1"/>
</dbReference>
<sequence>MGLVATVLFVYRYAKKTKANPDIRFFGHFHPNESKNITLDAKLETRHKWELQYFF</sequence>
<accession>A0ABU0AC10</accession>
<dbReference type="Proteomes" id="UP001238088">
    <property type="component" value="Unassembled WGS sequence"/>
</dbReference>
<comment type="caution">
    <text evidence="1">The sequence shown here is derived from an EMBL/GenBank/DDBJ whole genome shotgun (WGS) entry which is preliminary data.</text>
</comment>
<proteinExistence type="predicted"/>
<gene>
    <name evidence="1" type="ORF">J2S17_000120</name>
</gene>
<evidence type="ECO:0000313" key="1">
    <source>
        <dbReference type="EMBL" id="MDQ0268251.1"/>
    </source>
</evidence>
<name>A0ABU0AC10_9BACI</name>
<dbReference type="EMBL" id="JAUSUB010000001">
    <property type="protein sequence ID" value="MDQ0268251.1"/>
    <property type="molecule type" value="Genomic_DNA"/>
</dbReference>
<keyword evidence="2" id="KW-1185">Reference proteome</keyword>